<dbReference type="AlphaFoldDB" id="M0AR83"/>
<evidence type="ECO:0000313" key="1">
    <source>
        <dbReference type="EMBL" id="ELZ01025.1"/>
    </source>
</evidence>
<evidence type="ECO:0000313" key="2">
    <source>
        <dbReference type="Proteomes" id="UP000011591"/>
    </source>
</evidence>
<protein>
    <submittedName>
        <fullName evidence="1">Uncharacterized protein</fullName>
    </submittedName>
</protein>
<proteinExistence type="predicted"/>
<accession>M0AR83</accession>
<dbReference type="EMBL" id="AOIP01000048">
    <property type="protein sequence ID" value="ELZ01025.1"/>
    <property type="molecule type" value="Genomic_DNA"/>
</dbReference>
<organism evidence="1 2">
    <name type="scientific">Natrialba aegyptia DSM 13077</name>
    <dbReference type="NCBI Taxonomy" id="1227491"/>
    <lineage>
        <taxon>Archaea</taxon>
        <taxon>Methanobacteriati</taxon>
        <taxon>Methanobacteriota</taxon>
        <taxon>Stenosarchaea group</taxon>
        <taxon>Halobacteria</taxon>
        <taxon>Halobacteriales</taxon>
        <taxon>Natrialbaceae</taxon>
        <taxon>Natrialba</taxon>
    </lineage>
</organism>
<dbReference type="Proteomes" id="UP000011591">
    <property type="component" value="Unassembled WGS sequence"/>
</dbReference>
<dbReference type="PATRIC" id="fig|1227491.4.peg.3733"/>
<dbReference type="RefSeq" id="WP_006667054.1">
    <property type="nucleotide sequence ID" value="NZ_AOIP01000048.1"/>
</dbReference>
<dbReference type="OrthoDB" id="169877at2157"/>
<keyword evidence="2" id="KW-1185">Reference proteome</keyword>
<comment type="caution">
    <text evidence="1">The sequence shown here is derived from an EMBL/GenBank/DDBJ whole genome shotgun (WGS) entry which is preliminary data.</text>
</comment>
<reference evidence="1 2" key="1">
    <citation type="journal article" date="2014" name="PLoS Genet.">
        <title>Phylogenetically driven sequencing of extremely halophilic archaea reveals strategies for static and dynamic osmo-response.</title>
        <authorList>
            <person name="Becker E.A."/>
            <person name="Seitzer P.M."/>
            <person name="Tritt A."/>
            <person name="Larsen D."/>
            <person name="Krusor M."/>
            <person name="Yao A.I."/>
            <person name="Wu D."/>
            <person name="Madern D."/>
            <person name="Eisen J.A."/>
            <person name="Darling A.E."/>
            <person name="Facciotti M.T."/>
        </authorList>
    </citation>
    <scope>NUCLEOTIDE SEQUENCE [LARGE SCALE GENOMIC DNA]</scope>
    <source>
        <strain evidence="1 2">DSM 13077</strain>
    </source>
</reference>
<sequence length="117" mass="12691">MRRDGGNLLAYVDEIDAPEDTLTESQVWALRQGVQAAIDRGDESLSLPSRALSPGRWHHWGIGVSVWLHDSVVVVLQKDGNTIVTDISMLEHVSLVLAGAHGKVGQITRVDPSEGET</sequence>
<name>M0AR83_9EURY</name>
<gene>
    <name evidence="1" type="ORF">C480_18312</name>
</gene>